<dbReference type="Pfam" id="PF04377">
    <property type="entry name" value="ATE_C"/>
    <property type="match status" value="1"/>
</dbReference>
<dbReference type="EC" id="2.3.2.8" evidence="6"/>
<protein>
    <submittedName>
        <fullName evidence="6">Arginyl-tRNA--protein transferase</fullName>
        <ecNumber evidence="6">2.3.2.8</ecNumber>
    </submittedName>
</protein>
<evidence type="ECO:0000256" key="2">
    <source>
        <dbReference type="ARBA" id="ARBA00022679"/>
    </source>
</evidence>
<dbReference type="GO" id="GO:0004057">
    <property type="term" value="F:arginyl-tRNA--protein transferase activity"/>
    <property type="evidence" value="ECO:0007669"/>
    <property type="project" value="UniProtKB-EC"/>
</dbReference>
<evidence type="ECO:0000256" key="3">
    <source>
        <dbReference type="ARBA" id="ARBA00023315"/>
    </source>
</evidence>
<dbReference type="PIRSF" id="PIRSF037208">
    <property type="entry name" value="ATE_pro_prd"/>
    <property type="match status" value="1"/>
</dbReference>
<dbReference type="GO" id="GO:0005737">
    <property type="term" value="C:cytoplasm"/>
    <property type="evidence" value="ECO:0007669"/>
    <property type="project" value="TreeGrafter"/>
</dbReference>
<organism evidence="6">
    <name type="scientific">hydrothermal vent metagenome</name>
    <dbReference type="NCBI Taxonomy" id="652676"/>
    <lineage>
        <taxon>unclassified sequences</taxon>
        <taxon>metagenomes</taxon>
        <taxon>ecological metagenomes</taxon>
    </lineage>
</organism>
<keyword evidence="3 6" id="KW-0012">Acyltransferase</keyword>
<evidence type="ECO:0000313" key="6">
    <source>
        <dbReference type="EMBL" id="VAW95130.1"/>
    </source>
</evidence>
<dbReference type="InterPro" id="IPR016181">
    <property type="entry name" value="Acyl_CoA_acyltransferase"/>
</dbReference>
<keyword evidence="1" id="KW-0963">Cytoplasm</keyword>
<dbReference type="PANTHER" id="PTHR21367:SF1">
    <property type="entry name" value="ARGINYL-TRNA--PROTEIN TRANSFERASE 1"/>
    <property type="match status" value="1"/>
</dbReference>
<dbReference type="NCBIfam" id="NF002346">
    <property type="entry name" value="PRK01305.2-3"/>
    <property type="match status" value="1"/>
</dbReference>
<evidence type="ECO:0000259" key="4">
    <source>
        <dbReference type="Pfam" id="PF04376"/>
    </source>
</evidence>
<evidence type="ECO:0000259" key="5">
    <source>
        <dbReference type="Pfam" id="PF04377"/>
    </source>
</evidence>
<reference evidence="6" key="1">
    <citation type="submission" date="2018-06" db="EMBL/GenBank/DDBJ databases">
        <authorList>
            <person name="Zhirakovskaya E."/>
        </authorList>
    </citation>
    <scope>NUCLEOTIDE SEQUENCE</scope>
</reference>
<gene>
    <name evidence="6" type="ORF">MNBD_GAMMA19-2188</name>
</gene>
<dbReference type="NCBIfam" id="NF002341">
    <property type="entry name" value="PRK01305.1-1"/>
    <property type="match status" value="1"/>
</dbReference>
<accession>A0A3B1A0P4</accession>
<dbReference type="InterPro" id="IPR007471">
    <property type="entry name" value="N-end_Aminoacyl_Trfase_N"/>
</dbReference>
<dbReference type="InterPro" id="IPR017138">
    <property type="entry name" value="Asp_Glu_LeuTrfase"/>
</dbReference>
<feature type="domain" description="N-end rule aminoacyl transferase C-terminal" evidence="5">
    <location>
        <begin position="119"/>
        <end position="240"/>
    </location>
</feature>
<dbReference type="EMBL" id="UOFV01000046">
    <property type="protein sequence ID" value="VAW95130.1"/>
    <property type="molecule type" value="Genomic_DNA"/>
</dbReference>
<dbReference type="SUPFAM" id="SSF55729">
    <property type="entry name" value="Acyl-CoA N-acyltransferases (Nat)"/>
    <property type="match status" value="1"/>
</dbReference>
<dbReference type="InterPro" id="IPR007472">
    <property type="entry name" value="N-end_Aminoacyl_Trfase_C"/>
</dbReference>
<dbReference type="NCBIfam" id="NF002342">
    <property type="entry name" value="PRK01305.1-3"/>
    <property type="match status" value="1"/>
</dbReference>
<dbReference type="AlphaFoldDB" id="A0A3B1A0P4"/>
<name>A0A3B1A0P4_9ZZZZ</name>
<dbReference type="HAMAP" id="MF_00689">
    <property type="entry name" value="Bpt"/>
    <property type="match status" value="1"/>
</dbReference>
<dbReference type="GO" id="GO:0071596">
    <property type="term" value="P:ubiquitin-dependent protein catabolic process via the N-end rule pathway"/>
    <property type="evidence" value="ECO:0007669"/>
    <property type="project" value="InterPro"/>
</dbReference>
<dbReference type="InterPro" id="IPR030700">
    <property type="entry name" value="N-end_Aminoacyl_Trfase"/>
</dbReference>
<proteinExistence type="inferred from homology"/>
<feature type="domain" description="N-end aminoacyl transferase N-terminal" evidence="4">
    <location>
        <begin position="29"/>
        <end position="99"/>
    </location>
</feature>
<dbReference type="GO" id="GO:0008914">
    <property type="term" value="F:leucyl-tRNA--protein transferase activity"/>
    <property type="evidence" value="ECO:0007669"/>
    <property type="project" value="InterPro"/>
</dbReference>
<keyword evidence="2 6" id="KW-0808">Transferase</keyword>
<evidence type="ECO:0000256" key="1">
    <source>
        <dbReference type="ARBA" id="ARBA00022490"/>
    </source>
</evidence>
<dbReference type="PANTHER" id="PTHR21367">
    <property type="entry name" value="ARGININE-TRNA-PROTEIN TRANSFERASE 1"/>
    <property type="match status" value="1"/>
</dbReference>
<sequence length="257" mass="29228">MNADKPAQTAPLSPPQPPAGLTFFASTAHDCAYLNGQSAVTVFADPEAVMDVSTYSALAEIGFRRSGSHVYTPHCPACQACVPTRVPVASFQPNRNQRRTLNRAVDFSINIGKAVFDDEAFVLYQKYISHRHAGGGMDNPSPEKYLEFLSCDWSHTEFVQFRWEEQLIAVAVQDVLTRGLSSVYTFFDPDFSSISLGRYTLLWQIAETRRRQLPWLFLGYWIGDCQKMLYKQEYRPIELFQKGCWQRYDKSQILPSS</sequence>
<dbReference type="Pfam" id="PF04376">
    <property type="entry name" value="ATE_N"/>
    <property type="match status" value="1"/>
</dbReference>